<dbReference type="Proteomes" id="UP000007801">
    <property type="component" value="Unassembled WGS sequence"/>
</dbReference>
<feature type="domain" description="Fibrinogen C-terminal" evidence="3">
    <location>
        <begin position="19"/>
        <end position="240"/>
    </location>
</feature>
<organism evidence="4 5">
    <name type="scientific">Drosophila ananassae</name>
    <name type="common">Fruit fly</name>
    <dbReference type="NCBI Taxonomy" id="7217"/>
    <lineage>
        <taxon>Eukaryota</taxon>
        <taxon>Metazoa</taxon>
        <taxon>Ecdysozoa</taxon>
        <taxon>Arthropoda</taxon>
        <taxon>Hexapoda</taxon>
        <taxon>Insecta</taxon>
        <taxon>Pterygota</taxon>
        <taxon>Neoptera</taxon>
        <taxon>Endopterygota</taxon>
        <taxon>Diptera</taxon>
        <taxon>Brachycera</taxon>
        <taxon>Muscomorpha</taxon>
        <taxon>Ephydroidea</taxon>
        <taxon>Drosophilidae</taxon>
        <taxon>Drosophila</taxon>
        <taxon>Sophophora</taxon>
    </lineage>
</organism>
<dbReference type="Gene3D" id="3.90.215.10">
    <property type="entry name" value="Gamma Fibrinogen, chain A, domain 1"/>
    <property type="match status" value="1"/>
</dbReference>
<dbReference type="Pfam" id="PF00147">
    <property type="entry name" value="Fibrinogen_C"/>
    <property type="match status" value="1"/>
</dbReference>
<dbReference type="PROSITE" id="PS51406">
    <property type="entry name" value="FIBRINOGEN_C_2"/>
    <property type="match status" value="1"/>
</dbReference>
<dbReference type="SMART" id="SM00186">
    <property type="entry name" value="FBG"/>
    <property type="match status" value="1"/>
</dbReference>
<feature type="chain" id="PRO_5002792717" description="Fibrinogen C-terminal domain-containing protein" evidence="2">
    <location>
        <begin position="22"/>
        <end position="240"/>
    </location>
</feature>
<keyword evidence="1" id="KW-1015">Disulfide bond</keyword>
<dbReference type="GO" id="GO:0005615">
    <property type="term" value="C:extracellular space"/>
    <property type="evidence" value="ECO:0007669"/>
    <property type="project" value="TreeGrafter"/>
</dbReference>
<dbReference type="InterPro" id="IPR036056">
    <property type="entry name" value="Fibrinogen-like_C"/>
</dbReference>
<dbReference type="OMA" id="CETPRMG"/>
<dbReference type="InterPro" id="IPR014716">
    <property type="entry name" value="Fibrinogen_a/b/g_C_1"/>
</dbReference>
<dbReference type="AlphaFoldDB" id="B3MEN7"/>
<evidence type="ECO:0000259" key="3">
    <source>
        <dbReference type="PROSITE" id="PS51406"/>
    </source>
</evidence>
<dbReference type="OrthoDB" id="6145874at2759"/>
<evidence type="ECO:0000313" key="4">
    <source>
        <dbReference type="EMBL" id="EDV35501.1"/>
    </source>
</evidence>
<protein>
    <recommendedName>
        <fullName evidence="3">Fibrinogen C-terminal domain-containing protein</fullName>
    </recommendedName>
</protein>
<gene>
    <name evidence="4" type="primary">Dana\GF19798</name>
    <name evidence="4" type="synonym">dana_GLEANR_22204</name>
    <name evidence="4" type="ORF">GF19798</name>
</gene>
<dbReference type="HOGENOM" id="CLU_038628_6_2_1"/>
<dbReference type="InterPro" id="IPR050373">
    <property type="entry name" value="Fibrinogen_C-term_domain"/>
</dbReference>
<feature type="signal peptide" evidence="2">
    <location>
        <begin position="1"/>
        <end position="21"/>
    </location>
</feature>
<dbReference type="STRING" id="7217.B3MEN7"/>
<evidence type="ECO:0000256" key="2">
    <source>
        <dbReference type="SAM" id="SignalP"/>
    </source>
</evidence>
<accession>B3MEN7</accession>
<sequence length="240" mass="27258">MKVSYFLIALCTLCQTYFSAAEQSYSSCNGANQGISGVQTIKLGNDTLEVYCETPRMGKSGWVVIQRRVSAEENFYRNWTTYENGFGDINKNFFIGLKTLNQMTKLKPHELYVYVENFNGKSAFAYYDSFSVGDASSKYKLQVGTYYGTAGNNLKGHNNMMFSTYDRDNDRSTENCAAKFTGAWWYNQCYDSNLNGAYLGNGQFGNKWGDFLYGSGIVWKGFQDFTFSLKTVYMMVRPTS</sequence>
<dbReference type="eggNOG" id="KOG2579">
    <property type="taxonomic scope" value="Eukaryota"/>
</dbReference>
<dbReference type="PANTHER" id="PTHR19143">
    <property type="entry name" value="FIBRINOGEN/TENASCIN/ANGIOPOEITIN"/>
    <property type="match status" value="1"/>
</dbReference>
<dbReference type="InterPro" id="IPR020837">
    <property type="entry name" value="Fibrinogen_CS"/>
</dbReference>
<keyword evidence="5" id="KW-1185">Reference proteome</keyword>
<dbReference type="PROSITE" id="PS00514">
    <property type="entry name" value="FIBRINOGEN_C_1"/>
    <property type="match status" value="1"/>
</dbReference>
<proteinExistence type="predicted"/>
<evidence type="ECO:0000256" key="1">
    <source>
        <dbReference type="ARBA" id="ARBA00023157"/>
    </source>
</evidence>
<dbReference type="InterPro" id="IPR002181">
    <property type="entry name" value="Fibrinogen_a/b/g_C_dom"/>
</dbReference>
<dbReference type="EMBL" id="CH902619">
    <property type="protein sequence ID" value="EDV35501.1"/>
    <property type="molecule type" value="Genomic_DNA"/>
</dbReference>
<dbReference type="InParanoid" id="B3MEN7"/>
<dbReference type="PhylomeDB" id="B3MEN7"/>
<reference evidence="4 5" key="1">
    <citation type="journal article" date="2007" name="Nature">
        <title>Evolution of genes and genomes on the Drosophila phylogeny.</title>
        <authorList>
            <consortium name="Drosophila 12 Genomes Consortium"/>
            <person name="Clark A.G."/>
            <person name="Eisen M.B."/>
            <person name="Smith D.R."/>
            <person name="Bergman C.M."/>
            <person name="Oliver B."/>
            <person name="Markow T.A."/>
            <person name="Kaufman T.C."/>
            <person name="Kellis M."/>
            <person name="Gelbart W."/>
            <person name="Iyer V.N."/>
            <person name="Pollard D.A."/>
            <person name="Sackton T.B."/>
            <person name="Larracuente A.M."/>
            <person name="Singh N.D."/>
            <person name="Abad J.P."/>
            <person name="Abt D.N."/>
            <person name="Adryan B."/>
            <person name="Aguade M."/>
            <person name="Akashi H."/>
            <person name="Anderson W.W."/>
            <person name="Aquadro C.F."/>
            <person name="Ardell D.H."/>
            <person name="Arguello R."/>
            <person name="Artieri C.G."/>
            <person name="Barbash D.A."/>
            <person name="Barker D."/>
            <person name="Barsanti P."/>
            <person name="Batterham P."/>
            <person name="Batzoglou S."/>
            <person name="Begun D."/>
            <person name="Bhutkar A."/>
            <person name="Blanco E."/>
            <person name="Bosak S.A."/>
            <person name="Bradley R.K."/>
            <person name="Brand A.D."/>
            <person name="Brent M.R."/>
            <person name="Brooks A.N."/>
            <person name="Brown R.H."/>
            <person name="Butlin R.K."/>
            <person name="Caggese C."/>
            <person name="Calvi B.R."/>
            <person name="Bernardo de Carvalho A."/>
            <person name="Caspi A."/>
            <person name="Castrezana S."/>
            <person name="Celniker S.E."/>
            <person name="Chang J.L."/>
            <person name="Chapple C."/>
            <person name="Chatterji S."/>
            <person name="Chinwalla A."/>
            <person name="Civetta A."/>
            <person name="Clifton S.W."/>
            <person name="Comeron J.M."/>
            <person name="Costello J.C."/>
            <person name="Coyne J.A."/>
            <person name="Daub J."/>
            <person name="David R.G."/>
            <person name="Delcher A.L."/>
            <person name="Delehaunty K."/>
            <person name="Do C.B."/>
            <person name="Ebling H."/>
            <person name="Edwards K."/>
            <person name="Eickbush T."/>
            <person name="Evans J.D."/>
            <person name="Filipski A."/>
            <person name="Findeiss S."/>
            <person name="Freyhult E."/>
            <person name="Fulton L."/>
            <person name="Fulton R."/>
            <person name="Garcia A.C."/>
            <person name="Gardiner A."/>
            <person name="Garfield D.A."/>
            <person name="Garvin B.E."/>
            <person name="Gibson G."/>
            <person name="Gilbert D."/>
            <person name="Gnerre S."/>
            <person name="Godfrey J."/>
            <person name="Good R."/>
            <person name="Gotea V."/>
            <person name="Gravely B."/>
            <person name="Greenberg A.J."/>
            <person name="Griffiths-Jones S."/>
            <person name="Gross S."/>
            <person name="Guigo R."/>
            <person name="Gustafson E.A."/>
            <person name="Haerty W."/>
            <person name="Hahn M.W."/>
            <person name="Halligan D.L."/>
            <person name="Halpern A.L."/>
            <person name="Halter G.M."/>
            <person name="Han M.V."/>
            <person name="Heger A."/>
            <person name="Hillier L."/>
            <person name="Hinrichs A.S."/>
            <person name="Holmes I."/>
            <person name="Hoskins R.A."/>
            <person name="Hubisz M.J."/>
            <person name="Hultmark D."/>
            <person name="Huntley M.A."/>
            <person name="Jaffe D.B."/>
            <person name="Jagadeeshan S."/>
            <person name="Jeck W.R."/>
            <person name="Johnson J."/>
            <person name="Jones C.D."/>
            <person name="Jordan W.C."/>
            <person name="Karpen G.H."/>
            <person name="Kataoka E."/>
            <person name="Keightley P.D."/>
            <person name="Kheradpour P."/>
            <person name="Kirkness E.F."/>
            <person name="Koerich L.B."/>
            <person name="Kristiansen K."/>
            <person name="Kudrna D."/>
            <person name="Kulathinal R.J."/>
            <person name="Kumar S."/>
            <person name="Kwok R."/>
            <person name="Lander E."/>
            <person name="Langley C.H."/>
            <person name="Lapoint R."/>
            <person name="Lazzaro B.P."/>
            <person name="Lee S.J."/>
            <person name="Levesque L."/>
            <person name="Li R."/>
            <person name="Lin C.F."/>
            <person name="Lin M.F."/>
            <person name="Lindblad-Toh K."/>
            <person name="Llopart A."/>
            <person name="Long M."/>
            <person name="Low L."/>
            <person name="Lozovsky E."/>
            <person name="Lu J."/>
            <person name="Luo M."/>
            <person name="Machado C.A."/>
            <person name="Makalowski W."/>
            <person name="Marzo M."/>
            <person name="Matsuda M."/>
            <person name="Matzkin L."/>
            <person name="McAllister B."/>
            <person name="McBride C.S."/>
            <person name="McKernan B."/>
            <person name="McKernan K."/>
            <person name="Mendez-Lago M."/>
            <person name="Minx P."/>
            <person name="Mollenhauer M.U."/>
            <person name="Montooth K."/>
            <person name="Mount S.M."/>
            <person name="Mu X."/>
            <person name="Myers E."/>
            <person name="Negre B."/>
            <person name="Newfeld S."/>
            <person name="Nielsen R."/>
            <person name="Noor M.A."/>
            <person name="O'Grady P."/>
            <person name="Pachter L."/>
            <person name="Papaceit M."/>
            <person name="Parisi M.J."/>
            <person name="Parisi M."/>
            <person name="Parts L."/>
            <person name="Pedersen J.S."/>
            <person name="Pesole G."/>
            <person name="Phillippy A.M."/>
            <person name="Ponting C.P."/>
            <person name="Pop M."/>
            <person name="Porcelli D."/>
            <person name="Powell J.R."/>
            <person name="Prohaska S."/>
            <person name="Pruitt K."/>
            <person name="Puig M."/>
            <person name="Quesneville H."/>
            <person name="Ram K.R."/>
            <person name="Rand D."/>
            <person name="Rasmussen M.D."/>
            <person name="Reed L.K."/>
            <person name="Reenan R."/>
            <person name="Reily A."/>
            <person name="Remington K.A."/>
            <person name="Rieger T.T."/>
            <person name="Ritchie M.G."/>
            <person name="Robin C."/>
            <person name="Rogers Y.H."/>
            <person name="Rohde C."/>
            <person name="Rozas J."/>
            <person name="Rubenfield M.J."/>
            <person name="Ruiz A."/>
            <person name="Russo S."/>
            <person name="Salzberg S.L."/>
            <person name="Sanchez-Gracia A."/>
            <person name="Saranga D.J."/>
            <person name="Sato H."/>
            <person name="Schaeffer S.W."/>
            <person name="Schatz M.C."/>
            <person name="Schlenke T."/>
            <person name="Schwartz R."/>
            <person name="Segarra C."/>
            <person name="Singh R.S."/>
            <person name="Sirot L."/>
            <person name="Sirota M."/>
            <person name="Sisneros N.B."/>
            <person name="Smith C.D."/>
            <person name="Smith T.F."/>
            <person name="Spieth J."/>
            <person name="Stage D.E."/>
            <person name="Stark A."/>
            <person name="Stephan W."/>
            <person name="Strausberg R.L."/>
            <person name="Strempel S."/>
            <person name="Sturgill D."/>
            <person name="Sutton G."/>
            <person name="Sutton G.G."/>
            <person name="Tao W."/>
            <person name="Teichmann S."/>
            <person name="Tobari Y.N."/>
            <person name="Tomimura Y."/>
            <person name="Tsolas J.M."/>
            <person name="Valente V.L."/>
            <person name="Venter E."/>
            <person name="Venter J.C."/>
            <person name="Vicario S."/>
            <person name="Vieira F.G."/>
            <person name="Vilella A.J."/>
            <person name="Villasante A."/>
            <person name="Walenz B."/>
            <person name="Wang J."/>
            <person name="Wasserman M."/>
            <person name="Watts T."/>
            <person name="Wilson D."/>
            <person name="Wilson R.K."/>
            <person name="Wing R.A."/>
            <person name="Wolfner M.F."/>
            <person name="Wong A."/>
            <person name="Wong G.K."/>
            <person name="Wu C.I."/>
            <person name="Wu G."/>
            <person name="Yamamoto D."/>
            <person name="Yang H.P."/>
            <person name="Yang S.P."/>
            <person name="Yorke J.A."/>
            <person name="Yoshida K."/>
            <person name="Zdobnov E."/>
            <person name="Zhang P."/>
            <person name="Zhang Y."/>
            <person name="Zimin A.V."/>
            <person name="Baldwin J."/>
            <person name="Abdouelleil A."/>
            <person name="Abdulkadir J."/>
            <person name="Abebe A."/>
            <person name="Abera B."/>
            <person name="Abreu J."/>
            <person name="Acer S.C."/>
            <person name="Aftuck L."/>
            <person name="Alexander A."/>
            <person name="An P."/>
            <person name="Anderson E."/>
            <person name="Anderson S."/>
            <person name="Arachi H."/>
            <person name="Azer M."/>
            <person name="Bachantsang P."/>
            <person name="Barry A."/>
            <person name="Bayul T."/>
            <person name="Berlin A."/>
            <person name="Bessette D."/>
            <person name="Bloom T."/>
            <person name="Blye J."/>
            <person name="Boguslavskiy L."/>
            <person name="Bonnet C."/>
            <person name="Boukhgalter B."/>
            <person name="Bourzgui I."/>
            <person name="Brown A."/>
            <person name="Cahill P."/>
            <person name="Channer S."/>
            <person name="Cheshatsang Y."/>
            <person name="Chuda L."/>
            <person name="Citroen M."/>
            <person name="Collymore A."/>
            <person name="Cooke P."/>
            <person name="Costello M."/>
            <person name="D'Aco K."/>
            <person name="Daza R."/>
            <person name="De Haan G."/>
            <person name="DeGray S."/>
            <person name="DeMaso C."/>
            <person name="Dhargay N."/>
            <person name="Dooley K."/>
            <person name="Dooley E."/>
            <person name="Doricent M."/>
            <person name="Dorje P."/>
            <person name="Dorjee K."/>
            <person name="Dupes A."/>
            <person name="Elong R."/>
            <person name="Falk J."/>
            <person name="Farina A."/>
            <person name="Faro S."/>
            <person name="Ferguson D."/>
            <person name="Fisher S."/>
            <person name="Foley C.D."/>
            <person name="Franke A."/>
            <person name="Friedrich D."/>
            <person name="Gadbois L."/>
            <person name="Gearin G."/>
            <person name="Gearin C.R."/>
            <person name="Giannoukos G."/>
            <person name="Goode T."/>
            <person name="Graham J."/>
            <person name="Grandbois E."/>
            <person name="Grewal S."/>
            <person name="Gyaltsen K."/>
            <person name="Hafez N."/>
            <person name="Hagos B."/>
            <person name="Hall J."/>
            <person name="Henson C."/>
            <person name="Hollinger A."/>
            <person name="Honan T."/>
            <person name="Huard M.D."/>
            <person name="Hughes L."/>
            <person name="Hurhula B."/>
            <person name="Husby M.E."/>
            <person name="Kamat A."/>
            <person name="Kanga B."/>
            <person name="Kashin S."/>
            <person name="Khazanovich D."/>
            <person name="Kisner P."/>
            <person name="Lance K."/>
            <person name="Lara M."/>
            <person name="Lee W."/>
            <person name="Lennon N."/>
            <person name="Letendre F."/>
            <person name="LeVine R."/>
            <person name="Lipovsky A."/>
            <person name="Liu X."/>
            <person name="Liu J."/>
            <person name="Liu S."/>
            <person name="Lokyitsang T."/>
            <person name="Lokyitsang Y."/>
            <person name="Lubonja R."/>
            <person name="Lui A."/>
            <person name="MacDonald P."/>
            <person name="Magnisalis V."/>
            <person name="Maru K."/>
            <person name="Matthews C."/>
            <person name="McCusker W."/>
            <person name="McDonough S."/>
            <person name="Mehta T."/>
            <person name="Meldrim J."/>
            <person name="Meneus L."/>
            <person name="Mihai O."/>
            <person name="Mihalev A."/>
            <person name="Mihova T."/>
            <person name="Mittelman R."/>
            <person name="Mlenga V."/>
            <person name="Montmayeur A."/>
            <person name="Mulrain L."/>
            <person name="Navidi A."/>
            <person name="Naylor J."/>
            <person name="Negash T."/>
            <person name="Nguyen T."/>
            <person name="Nguyen N."/>
            <person name="Nicol R."/>
            <person name="Norbu C."/>
            <person name="Norbu N."/>
            <person name="Novod N."/>
            <person name="O'Neill B."/>
            <person name="Osman S."/>
            <person name="Markiewicz E."/>
            <person name="Oyono O.L."/>
            <person name="Patti C."/>
            <person name="Phunkhang P."/>
            <person name="Pierre F."/>
            <person name="Priest M."/>
            <person name="Raghuraman S."/>
            <person name="Rege F."/>
            <person name="Reyes R."/>
            <person name="Rise C."/>
            <person name="Rogov P."/>
            <person name="Ross K."/>
            <person name="Ryan E."/>
            <person name="Settipalli S."/>
            <person name="Shea T."/>
            <person name="Sherpa N."/>
            <person name="Shi L."/>
            <person name="Shih D."/>
            <person name="Sparrow T."/>
            <person name="Spaulding J."/>
            <person name="Stalker J."/>
            <person name="Stange-Thomann N."/>
            <person name="Stavropoulos S."/>
            <person name="Stone C."/>
            <person name="Strader C."/>
            <person name="Tesfaye S."/>
            <person name="Thomson T."/>
            <person name="Thoulutsang Y."/>
            <person name="Thoulutsang D."/>
            <person name="Topham K."/>
            <person name="Topping I."/>
            <person name="Tsamla T."/>
            <person name="Vassiliev H."/>
            <person name="Vo A."/>
            <person name="Wangchuk T."/>
            <person name="Wangdi T."/>
            <person name="Weiand M."/>
            <person name="Wilkinson J."/>
            <person name="Wilson A."/>
            <person name="Yadav S."/>
            <person name="Young G."/>
            <person name="Yu Q."/>
            <person name="Zembek L."/>
            <person name="Zhong D."/>
            <person name="Zimmer A."/>
            <person name="Zwirko Z."/>
            <person name="Jaffe D.B."/>
            <person name="Alvarez P."/>
            <person name="Brockman W."/>
            <person name="Butler J."/>
            <person name="Chin C."/>
            <person name="Gnerre S."/>
            <person name="Grabherr M."/>
            <person name="Kleber M."/>
            <person name="Mauceli E."/>
            <person name="MacCallum I."/>
        </authorList>
    </citation>
    <scope>NUCLEOTIDE SEQUENCE [LARGE SCALE GENOMIC DNA]</scope>
    <source>
        <strain evidence="5">Tucson 14024-0371.13</strain>
    </source>
</reference>
<dbReference type="SUPFAM" id="SSF56496">
    <property type="entry name" value="Fibrinogen C-terminal domain-like"/>
    <property type="match status" value="1"/>
</dbReference>
<evidence type="ECO:0000313" key="5">
    <source>
        <dbReference type="Proteomes" id="UP000007801"/>
    </source>
</evidence>
<dbReference type="PANTHER" id="PTHR19143:SF327">
    <property type="entry name" value="FI21813P1-RELATED"/>
    <property type="match status" value="1"/>
</dbReference>
<dbReference type="GeneID" id="6502541"/>
<keyword evidence="2" id="KW-0732">Signal</keyword>
<name>B3MEN7_DROAN</name>
<dbReference type="CDD" id="cd00087">
    <property type="entry name" value="FReD"/>
    <property type="match status" value="1"/>
</dbReference>
<dbReference type="KEGG" id="dan:6502541"/>